<comment type="caution">
    <text evidence="3">The sequence shown here is derived from an EMBL/GenBank/DDBJ whole genome shotgun (WGS) entry which is preliminary data.</text>
</comment>
<keyword evidence="2" id="KW-1133">Transmembrane helix</keyword>
<feature type="region of interest" description="Disordered" evidence="1">
    <location>
        <begin position="184"/>
        <end position="212"/>
    </location>
</feature>
<dbReference type="RefSeq" id="WP_006968917.1">
    <property type="nucleotide sequence ID" value="NZ_ABCS01000001.1"/>
</dbReference>
<protein>
    <submittedName>
        <fullName evidence="3">Uncharacterized protein</fullName>
    </submittedName>
</protein>
<evidence type="ECO:0000256" key="1">
    <source>
        <dbReference type="SAM" id="MobiDB-lite"/>
    </source>
</evidence>
<evidence type="ECO:0000313" key="3">
    <source>
        <dbReference type="EMBL" id="EDM81742.1"/>
    </source>
</evidence>
<evidence type="ECO:0000313" key="4">
    <source>
        <dbReference type="Proteomes" id="UP000005801"/>
    </source>
</evidence>
<gene>
    <name evidence="3" type="ORF">PPSIR1_04728</name>
</gene>
<reference evidence="3 4" key="1">
    <citation type="submission" date="2007-06" db="EMBL/GenBank/DDBJ databases">
        <authorList>
            <person name="Shimkets L."/>
            <person name="Ferriera S."/>
            <person name="Johnson J."/>
            <person name="Kravitz S."/>
            <person name="Beeson K."/>
            <person name="Sutton G."/>
            <person name="Rogers Y.-H."/>
            <person name="Friedman R."/>
            <person name="Frazier M."/>
            <person name="Venter J.C."/>
        </authorList>
    </citation>
    <scope>NUCLEOTIDE SEQUENCE [LARGE SCALE GENOMIC DNA]</scope>
    <source>
        <strain evidence="3 4">SIR-1</strain>
    </source>
</reference>
<feature type="transmembrane region" description="Helical" evidence="2">
    <location>
        <begin position="579"/>
        <end position="598"/>
    </location>
</feature>
<dbReference type="Proteomes" id="UP000005801">
    <property type="component" value="Unassembled WGS sequence"/>
</dbReference>
<accession>A6FWR8</accession>
<keyword evidence="4" id="KW-1185">Reference proteome</keyword>
<feature type="transmembrane region" description="Helical" evidence="2">
    <location>
        <begin position="535"/>
        <end position="558"/>
    </location>
</feature>
<proteinExistence type="predicted"/>
<dbReference type="EMBL" id="ABCS01000001">
    <property type="protein sequence ID" value="EDM81742.1"/>
    <property type="molecule type" value="Genomic_DNA"/>
</dbReference>
<keyword evidence="2" id="KW-0472">Membrane</keyword>
<organism evidence="3 4">
    <name type="scientific">Plesiocystis pacifica SIR-1</name>
    <dbReference type="NCBI Taxonomy" id="391625"/>
    <lineage>
        <taxon>Bacteria</taxon>
        <taxon>Pseudomonadati</taxon>
        <taxon>Myxococcota</taxon>
        <taxon>Polyangia</taxon>
        <taxon>Nannocystales</taxon>
        <taxon>Nannocystaceae</taxon>
        <taxon>Plesiocystis</taxon>
    </lineage>
</organism>
<dbReference type="AlphaFoldDB" id="A6FWR8"/>
<keyword evidence="2" id="KW-0812">Transmembrane</keyword>
<feature type="compositionally biased region" description="Polar residues" evidence="1">
    <location>
        <begin position="191"/>
        <end position="207"/>
    </location>
</feature>
<sequence>MDAVGQRSEGRASRTLEVPAVLLGVGEFGTQVAQRLRDERDQALVLDGFDPRHDDGLGLVRVELAHIPERGAERGTSSPAAGTLTVPEQAAEDVLGAVRRALAHARMVGVRDGTATEHQTRLTILVFADLGEAEVRNQLWPILARVQARLLAELGPIFEAYRTGKARNGVILPLLTMPHPPAVRGAEQVRAAQSQTAGPDATDTTEGAETKPDAAQAIVDCVRQLCRSVADTPARRRAVSQLYLIEDVAEFSVLSREELGQCVRNFATMLLYADLSAEGGAELITSLLHGSQPKEPLATFVCSVAELPRARLAAYGRDRVALEALDAVRDAPRVDASFSEADALEQIEALAMERGERAKEAEKDVRAVLERYAPAVTPDPPLPWYERGDLLTARYGPDHGDPSLLDPTPPAPVPAGWLAERMRAIEDTWRLLQRKRFDDVVARDRAAVERWRDELLSTLRKRVDRELWADPAPQSLRRTEELVSKLRRAFGEQLDEAVRDRDRARPAPPPDFEALRQAHAACLDAARHKPDPPRMLLWGILIVIAALVFLPAVLAMFADAIAMDTGHWFEPLFRRGGRWTALAIGALGSGAWLGWTLGRAHLRVLEASEAMWTALTDTITGERGSLLEYFTTRLRLSRAIARVESLLAVTAALDADAETLLLMDKAARRAQSELLEHLRDLGVRLPNDRTRGGRDDLEGLLGILPAGDSAGPSPEETLVEPFVGPEGARALSTALVPEGRESRVHDILARLGEHYGRNDRWREELPFADIERLRRAAEPHAEPIARWDPFAGAERAMATAARLATFVRRQRRTLRGALNFSGYEDLDADGVSRPFSRDGQAVIPRAAVELVRERAGADAEHLSIRPGIEPDRAYYIVAVSGIAEASVASLTSLEAPRSEKPSQ</sequence>
<dbReference type="OrthoDB" id="5482548at2"/>
<name>A6FWR8_9BACT</name>
<dbReference type="STRING" id="391625.PPSIR1_04728"/>
<evidence type="ECO:0000256" key="2">
    <source>
        <dbReference type="SAM" id="Phobius"/>
    </source>
</evidence>